<evidence type="ECO:0000256" key="12">
    <source>
        <dbReference type="ARBA" id="ARBA00058374"/>
    </source>
</evidence>
<evidence type="ECO:0000256" key="1">
    <source>
        <dbReference type="ARBA" id="ARBA00004496"/>
    </source>
</evidence>
<keyword evidence="5" id="KW-0597">Phosphoprotein</keyword>
<keyword evidence="9" id="KW-0966">Cell projection</keyword>
<dbReference type="PANTHER" id="PTHR12984:SF15">
    <property type="entry name" value="PROTEIN-ASSOCIATING WITH THE CARBOXYL-TERMINAL DOMAIN OF EZRIN"/>
    <property type="match status" value="1"/>
</dbReference>
<dbReference type="EMBL" id="GAMQ01006918">
    <property type="protein sequence ID" value="JAB34933.1"/>
    <property type="molecule type" value="mRNA"/>
</dbReference>
<dbReference type="Gene3D" id="1.25.10.10">
    <property type="entry name" value="Leucine-rich Repeat Variant"/>
    <property type="match status" value="1"/>
</dbReference>
<dbReference type="GO" id="GO:0005524">
    <property type="term" value="F:ATP binding"/>
    <property type="evidence" value="ECO:0007669"/>
    <property type="project" value="InterPro"/>
</dbReference>
<comment type="similarity">
    <text evidence="11">Belongs to the protein kinase superfamily.</text>
</comment>
<dbReference type="RefSeq" id="XP_017821590.2">
    <property type="nucleotide sequence ID" value="XM_017966101.3"/>
</dbReference>
<feature type="domain" description="Protein kinase" evidence="19">
    <location>
        <begin position="1"/>
        <end position="245"/>
    </location>
</feature>
<dbReference type="Pfam" id="PF07714">
    <property type="entry name" value="PK_Tyr_Ser-Thr"/>
    <property type="match status" value="1"/>
</dbReference>
<name>U3CKG4_CALJA</name>
<evidence type="ECO:0000256" key="2">
    <source>
        <dbReference type="ARBA" id="ARBA00004510"/>
    </source>
</evidence>
<keyword evidence="4" id="KW-0963">Cytoplasm</keyword>
<accession>U3CKG4</accession>
<evidence type="ECO:0000256" key="7">
    <source>
        <dbReference type="ARBA" id="ARBA00022737"/>
    </source>
</evidence>
<comment type="function">
    <text evidence="12">May play a role in regulating cell adhesion/migration complexes in migrating cells.</text>
</comment>
<evidence type="ECO:0000256" key="9">
    <source>
        <dbReference type="ARBA" id="ARBA00023273"/>
    </source>
</evidence>
<evidence type="ECO:0000313" key="22">
    <source>
        <dbReference type="EMBL" id="JAB29793.1"/>
    </source>
</evidence>
<evidence type="ECO:0000313" key="21">
    <source>
        <dbReference type="EMBL" id="JAB18904.1"/>
    </source>
</evidence>
<evidence type="ECO:0000256" key="10">
    <source>
        <dbReference type="ARBA" id="ARBA00023288"/>
    </source>
</evidence>
<keyword evidence="8" id="KW-0333">Golgi apparatus</keyword>
<evidence type="ECO:0000256" key="6">
    <source>
        <dbReference type="ARBA" id="ARBA00022707"/>
    </source>
</evidence>
<dbReference type="SUPFAM" id="SSF48371">
    <property type="entry name" value="ARM repeat"/>
    <property type="match status" value="1"/>
</dbReference>
<evidence type="ECO:0000256" key="8">
    <source>
        <dbReference type="ARBA" id="ARBA00023034"/>
    </source>
</evidence>
<dbReference type="InterPro" id="IPR051177">
    <property type="entry name" value="CIK-Related_Protein"/>
</dbReference>
<comment type="subcellular location">
    <subcellularLocation>
        <location evidence="2">Cell projection</location>
        <location evidence="2">Lamellipodium</location>
    </subcellularLocation>
    <subcellularLocation>
        <location evidence="1">Cytoplasm</location>
    </subcellularLocation>
    <subcellularLocation>
        <location evidence="3">Golgi apparatus</location>
    </subcellularLocation>
</comment>
<dbReference type="AlphaFoldDB" id="U3CKG4"/>
<dbReference type="EMBL" id="GAMS01004232">
    <property type="protein sequence ID" value="JAB18904.1"/>
    <property type="molecule type" value="mRNA"/>
</dbReference>
<dbReference type="EMBL" id="GAMR01004139">
    <property type="protein sequence ID" value="JAB29793.1"/>
    <property type="molecule type" value="mRNA"/>
</dbReference>
<accession>F7G894</accession>
<organism evidence="21">
    <name type="scientific">Callithrix jacchus</name>
    <name type="common">White-tufted-ear marmoset</name>
    <name type="synonym">Simia Jacchus</name>
    <dbReference type="NCBI Taxonomy" id="9483"/>
    <lineage>
        <taxon>Eukaryota</taxon>
        <taxon>Metazoa</taxon>
        <taxon>Chordata</taxon>
        <taxon>Craniata</taxon>
        <taxon>Vertebrata</taxon>
        <taxon>Euteleostomi</taxon>
        <taxon>Mammalia</taxon>
        <taxon>Eutheria</taxon>
        <taxon>Euarchontoglires</taxon>
        <taxon>Primates</taxon>
        <taxon>Haplorrhini</taxon>
        <taxon>Platyrrhini</taxon>
        <taxon>Cebidae</taxon>
        <taxon>Callitrichinae</taxon>
        <taxon>Callithrix</taxon>
        <taxon>Callithrix</taxon>
    </lineage>
</organism>
<dbReference type="PANTHER" id="PTHR12984">
    <property type="entry name" value="SCY1-RELATED S/T PROTEIN KINASE-LIKE"/>
    <property type="match status" value="1"/>
</dbReference>
<evidence type="ECO:0000256" key="11">
    <source>
        <dbReference type="ARBA" id="ARBA00038349"/>
    </source>
</evidence>
<dbReference type="InterPro" id="IPR011989">
    <property type="entry name" value="ARM-like"/>
</dbReference>
<dbReference type="Gene3D" id="1.10.510.10">
    <property type="entry name" value="Transferase(Phosphotransferase) domain 1"/>
    <property type="match status" value="1"/>
</dbReference>
<dbReference type="InterPro" id="IPR016024">
    <property type="entry name" value="ARM-type_fold"/>
</dbReference>
<comment type="subunit">
    <text evidence="13">Interacts with EZR/VIL2 C-terminal domain.</text>
</comment>
<dbReference type="InterPro" id="IPR011009">
    <property type="entry name" value="Kinase-like_dom_sf"/>
</dbReference>
<evidence type="ECO:0000256" key="14">
    <source>
        <dbReference type="ARBA" id="ARBA00068808"/>
    </source>
</evidence>
<dbReference type="InterPro" id="IPR021133">
    <property type="entry name" value="HEAT_type_2"/>
</dbReference>
<dbReference type="SUPFAM" id="SSF56112">
    <property type="entry name" value="Protein kinase-like (PK-like)"/>
    <property type="match status" value="1"/>
</dbReference>
<evidence type="ECO:0000259" key="19">
    <source>
        <dbReference type="PROSITE" id="PS50011"/>
    </source>
</evidence>
<proteinExistence type="evidence at transcript level"/>
<keyword evidence="10" id="KW-0449">Lipoprotein</keyword>
<dbReference type="InterPro" id="IPR000719">
    <property type="entry name" value="Prot_kinase_dom"/>
</dbReference>
<dbReference type="InterPro" id="IPR001245">
    <property type="entry name" value="Ser-Thr/Tyr_kinase_cat_dom"/>
</dbReference>
<evidence type="ECO:0000256" key="17">
    <source>
        <dbReference type="PROSITE-ProRule" id="PRU00103"/>
    </source>
</evidence>
<dbReference type="GeneID" id="100412559"/>
<sequence>MGSENSALKSYTLKEPPFTLPSGLAVYPAVLQDGKFASVFVYKRENEDKVNKAAKHLKTLRHPCLLRFLSCTVEADGIHLVTERVQPLEVALDTLSSAEVCAGIYDILLALTFLHDRGHLTHNNVCLSSVFVSEDGHWKLGGMETVCKVSQATPEFLRSIQSVRDPASIPPEEMSPEFTTLPECDGHARDAFSFGILVESLLTILNEQVSADVLSSFQQTLHSTLLNPIPKCRPALCTLLSHDFFRNDFLEVVNFLKSLTLKSEEEKTEFFKFLLDRVSCLSEELIASRLVPLLLNQLVFAEPVAVKSFLPHLLGPKKDHAQGETPCLLSPALFQSRVIPVLLQLFEVHEEHVRMVLLSHIEAYVEHFTQEQLKKVILPQVLLGLRDTSDSIVAITLHSLAVLVSLLGPEVVVGGERTKIFKRTAPSFTKNIDLSLEGNPFSQPIKFPINGLSDVKNSSEDSENFPSSSKKSEEWPDWSEPEEPENQTVNIQIWPREPCDAVKSQCTTLDMEELSWDDCEPGSLDTKVNPGAGITATKPVTSGKQKPIPALLPLTEESTTWQSRLSQKTSLVQSRDDPDQIKPPKVSSSQERPLKISSELGLGEEFTIQVKKKPVKDPEMDWFADMIPEIKPSAAFLILPELRTEMVSNKDDVSPVMQFSSKFAAAEIAEGEAEGWEEGELNWEDNNW</sequence>
<evidence type="ECO:0000313" key="20">
    <source>
        <dbReference type="EMBL" id="JAB06317.1"/>
    </source>
</evidence>
<keyword evidence="7" id="KW-0677">Repeat</keyword>
<evidence type="ECO:0000256" key="13">
    <source>
        <dbReference type="ARBA" id="ARBA00063556"/>
    </source>
</evidence>
<evidence type="ECO:0000256" key="15">
    <source>
        <dbReference type="ARBA" id="ARBA00077603"/>
    </source>
</evidence>
<evidence type="ECO:0000256" key="4">
    <source>
        <dbReference type="ARBA" id="ARBA00022490"/>
    </source>
</evidence>
<dbReference type="PROSITE" id="PS50011">
    <property type="entry name" value="PROTEIN_KINASE_DOM"/>
    <property type="match status" value="1"/>
</dbReference>
<reference evidence="21" key="1">
    <citation type="journal article" date="2014" name="Gigascience">
        <title>De novo assembly of the common marmoset transcriptome from NextGen mRNA sequences.</title>
        <authorList>
            <person name="Maudhoo M.D."/>
            <person name="Ren D."/>
            <person name="Gradnigo J.S."/>
            <person name="Gibbs R.M."/>
            <person name="Lubker A.C."/>
            <person name="Moriyama E.N."/>
            <person name="French J.A."/>
            <person name="Norgren R.B.Jr."/>
        </authorList>
    </citation>
    <scope>NUCLEOTIDE SEQUENCE</scope>
    <source>
        <tissue evidence="20">Bladder</tissue>
        <tissue evidence="24">Cerebellum</tissue>
        <tissue evidence="22">Cerebral cortex</tissue>
        <tissue evidence="21">Hippocampus</tissue>
        <tissue evidence="23">Skeletal muscle</tissue>
    </source>
</reference>
<dbReference type="RefSeq" id="XP_054103458.1">
    <property type="nucleotide sequence ID" value="XM_054247483.1"/>
</dbReference>
<dbReference type="RefSeq" id="XP_008983300.2">
    <property type="nucleotide sequence ID" value="XM_008985052.3"/>
</dbReference>
<dbReference type="FunFam" id="1.25.10.10:FF:000359">
    <property type="entry name" value="Protein-associating with the carboxyl-terminal domain of ezrin"/>
    <property type="match status" value="1"/>
</dbReference>
<dbReference type="Gene3D" id="3.30.200.20">
    <property type="entry name" value="Phosphorylase Kinase, domain 1"/>
    <property type="match status" value="1"/>
</dbReference>
<dbReference type="FunFam" id="3.30.200.20:FF:000298">
    <property type="entry name" value="Protein-associating with the carboxyl-terminal domain of ezrin"/>
    <property type="match status" value="1"/>
</dbReference>
<protein>
    <recommendedName>
        <fullName evidence="14">Protein-associating with the carboxyl-terminal domain of ezrin</fullName>
    </recommendedName>
    <alternativeName>
        <fullName evidence="16">Ezrin-binding protein PACE-1</fullName>
    </alternativeName>
    <alternativeName>
        <fullName evidence="15">SCY1-like protein 3</fullName>
    </alternativeName>
</protein>
<evidence type="ECO:0000256" key="18">
    <source>
        <dbReference type="SAM" id="MobiDB-lite"/>
    </source>
</evidence>
<dbReference type="GO" id="GO:0004672">
    <property type="term" value="F:protein kinase activity"/>
    <property type="evidence" value="ECO:0007669"/>
    <property type="project" value="InterPro"/>
</dbReference>
<dbReference type="EMBL" id="GAMP01005916">
    <property type="protein sequence ID" value="JAB46839.1"/>
    <property type="molecule type" value="mRNA"/>
</dbReference>
<evidence type="ECO:0000256" key="5">
    <source>
        <dbReference type="ARBA" id="ARBA00022553"/>
    </source>
</evidence>
<dbReference type="GO" id="GO:0030027">
    <property type="term" value="C:lamellipodium"/>
    <property type="evidence" value="ECO:0007669"/>
    <property type="project" value="UniProtKB-SubCell"/>
</dbReference>
<feature type="region of interest" description="Disordered" evidence="18">
    <location>
        <begin position="565"/>
        <end position="598"/>
    </location>
</feature>
<feature type="compositionally biased region" description="Acidic residues" evidence="18">
    <location>
        <begin position="475"/>
        <end position="485"/>
    </location>
</feature>
<dbReference type="SMART" id="SM00220">
    <property type="entry name" value="S_TKc"/>
    <property type="match status" value="1"/>
</dbReference>
<evidence type="ECO:0000256" key="3">
    <source>
        <dbReference type="ARBA" id="ARBA00004555"/>
    </source>
</evidence>
<dbReference type="CTD" id="57147"/>
<gene>
    <name evidence="21" type="primary">SCYL3</name>
</gene>
<evidence type="ECO:0000313" key="24">
    <source>
        <dbReference type="EMBL" id="JAB46839.1"/>
    </source>
</evidence>
<dbReference type="EMBL" id="GAMT01005544">
    <property type="protein sequence ID" value="JAB06317.1"/>
    <property type="molecule type" value="mRNA"/>
</dbReference>
<dbReference type="Bgee" id="ENSCJAG00000010050">
    <property type="expression patterns" value="Expressed in liver and 6 other cell types or tissues"/>
</dbReference>
<evidence type="ECO:0000256" key="16">
    <source>
        <dbReference type="ARBA" id="ARBA00079399"/>
    </source>
</evidence>
<evidence type="ECO:0000313" key="23">
    <source>
        <dbReference type="EMBL" id="JAB34933.1"/>
    </source>
</evidence>
<keyword evidence="6" id="KW-0519">Myristate</keyword>
<feature type="region of interest" description="Disordered" evidence="18">
    <location>
        <begin position="452"/>
        <end position="489"/>
    </location>
</feature>
<dbReference type="PROSITE" id="PS50077">
    <property type="entry name" value="HEAT_REPEAT"/>
    <property type="match status" value="1"/>
</dbReference>
<dbReference type="FunFam" id="1.10.510.10:FF:000546">
    <property type="entry name" value="SCY1 like pseudokinase 3"/>
    <property type="match status" value="1"/>
</dbReference>
<feature type="repeat" description="HEAT" evidence="17">
    <location>
        <begin position="338"/>
        <end position="375"/>
    </location>
</feature>
<dbReference type="GO" id="GO:0005794">
    <property type="term" value="C:Golgi apparatus"/>
    <property type="evidence" value="ECO:0007669"/>
    <property type="project" value="UniProtKB-SubCell"/>
</dbReference>